<feature type="compositionally biased region" description="Basic and acidic residues" evidence="1">
    <location>
        <begin position="77"/>
        <end position="104"/>
    </location>
</feature>
<reference evidence="3" key="1">
    <citation type="submission" date="2013-01" db="EMBL/GenBank/DDBJ databases">
        <title>Draft Genome Sequence of a Mulberry Tree, Morus notabilis C.K. Schneid.</title>
        <authorList>
            <person name="He N."/>
            <person name="Zhao S."/>
        </authorList>
    </citation>
    <scope>NUCLEOTIDE SEQUENCE</scope>
</reference>
<evidence type="ECO:0000313" key="3">
    <source>
        <dbReference type="Proteomes" id="UP000030645"/>
    </source>
</evidence>
<feature type="compositionally biased region" description="Polar residues" evidence="1">
    <location>
        <begin position="61"/>
        <end position="76"/>
    </location>
</feature>
<sequence length="141" mass="14949">MGCAGPAHGPIYVGPAQPINIYGLGRALNNVGPCRPMPSLCQDGPGPAHGPRPIVAYLQQKEGQNPEINPVVSSEHGSSEKNPRHDGNSEKPGRPEFCRQRKESDESDESAQRRSGTSGGTANRRAQPPAAGNPPDRLDQL</sequence>
<feature type="region of interest" description="Disordered" evidence="1">
    <location>
        <begin position="32"/>
        <end position="141"/>
    </location>
</feature>
<dbReference type="EMBL" id="KE345213">
    <property type="protein sequence ID" value="EXB95577.1"/>
    <property type="molecule type" value="Genomic_DNA"/>
</dbReference>
<dbReference type="Proteomes" id="UP000030645">
    <property type="component" value="Unassembled WGS sequence"/>
</dbReference>
<name>W9RL02_9ROSA</name>
<gene>
    <name evidence="2" type="ORF">L484_016881</name>
</gene>
<evidence type="ECO:0000313" key="2">
    <source>
        <dbReference type="EMBL" id="EXB95577.1"/>
    </source>
</evidence>
<proteinExistence type="predicted"/>
<protein>
    <submittedName>
        <fullName evidence="2">Uncharacterized protein</fullName>
    </submittedName>
</protein>
<keyword evidence="3" id="KW-1185">Reference proteome</keyword>
<accession>W9RL02</accession>
<dbReference type="AlphaFoldDB" id="W9RL02"/>
<evidence type="ECO:0000256" key="1">
    <source>
        <dbReference type="SAM" id="MobiDB-lite"/>
    </source>
</evidence>
<organism evidence="2 3">
    <name type="scientific">Morus notabilis</name>
    <dbReference type="NCBI Taxonomy" id="981085"/>
    <lineage>
        <taxon>Eukaryota</taxon>
        <taxon>Viridiplantae</taxon>
        <taxon>Streptophyta</taxon>
        <taxon>Embryophyta</taxon>
        <taxon>Tracheophyta</taxon>
        <taxon>Spermatophyta</taxon>
        <taxon>Magnoliopsida</taxon>
        <taxon>eudicotyledons</taxon>
        <taxon>Gunneridae</taxon>
        <taxon>Pentapetalae</taxon>
        <taxon>rosids</taxon>
        <taxon>fabids</taxon>
        <taxon>Rosales</taxon>
        <taxon>Moraceae</taxon>
        <taxon>Moreae</taxon>
        <taxon>Morus</taxon>
    </lineage>
</organism>